<name>A0A9K3GFT6_9EUKA</name>
<evidence type="ECO:0000256" key="1">
    <source>
        <dbReference type="SAM" id="MobiDB-lite"/>
    </source>
</evidence>
<sequence>MSAFRNSRALDRDRSRYGDRSEVRGERGDDRDDRSRGGRDRDRDRDRGYGRERERGGRRDRDYDRERNRERDYDRGYDRDSDRGYGRRGDRDRDRDEGRERYSDRRRDSYSRDRDSRDSGRDREERRERSPRRERERRSERRPEERPVERERERESAPVEREARTESRKPEETDTYEDTQEGRDKKLEALRKTASKQGLISGADYHAAHEAKRLAELERLEKMSSQLTGQGATATYRNLSGDIIDAPENKKEERPEPQAKKLTSDTYEGALENEKFELERTKFEKRVKEIQDGRDRITTIDRSKDKEVDPMALIRLEREEREAEDKMLRRQRRRERKARSNINLLDGTGGDEAPRAHRRKHRRHRDKGDGEREPREKRRPDDKRPMEDNEPVYVTKYEPMSPHAPESVRRMYGGQWEARRWDVKPGWRWDGVDRGNGFEARKLEACAEADDGHMMGYE</sequence>
<feature type="compositionally biased region" description="Basic residues" evidence="1">
    <location>
        <begin position="356"/>
        <end position="365"/>
    </location>
</feature>
<evidence type="ECO:0000313" key="2">
    <source>
        <dbReference type="EMBL" id="GIQ81030.1"/>
    </source>
</evidence>
<feature type="compositionally biased region" description="Basic and acidic residues" evidence="1">
    <location>
        <begin position="8"/>
        <end position="172"/>
    </location>
</feature>
<dbReference type="AlphaFoldDB" id="A0A9K3GFT6"/>
<gene>
    <name evidence="2" type="ORF">KIPB_001923</name>
</gene>
<evidence type="ECO:0000313" key="3">
    <source>
        <dbReference type="Proteomes" id="UP000265618"/>
    </source>
</evidence>
<feature type="region of interest" description="Disordered" evidence="1">
    <location>
        <begin position="225"/>
        <end position="267"/>
    </location>
</feature>
<organism evidence="2 3">
    <name type="scientific">Kipferlia bialata</name>
    <dbReference type="NCBI Taxonomy" id="797122"/>
    <lineage>
        <taxon>Eukaryota</taxon>
        <taxon>Metamonada</taxon>
        <taxon>Carpediemonas-like organisms</taxon>
        <taxon>Kipferlia</taxon>
    </lineage>
</organism>
<feature type="region of interest" description="Disordered" evidence="1">
    <location>
        <begin position="1"/>
        <end position="188"/>
    </location>
</feature>
<dbReference type="Pfam" id="PF09736">
    <property type="entry name" value="Bud13"/>
    <property type="match status" value="1"/>
</dbReference>
<dbReference type="InterPro" id="IPR018609">
    <property type="entry name" value="Bud13"/>
</dbReference>
<protein>
    <submittedName>
        <fullName evidence="2">Functional spliceosome-associated protein 71</fullName>
    </submittedName>
</protein>
<feature type="compositionally biased region" description="Basic residues" evidence="1">
    <location>
        <begin position="329"/>
        <end position="339"/>
    </location>
</feature>
<feature type="compositionally biased region" description="Basic and acidic residues" evidence="1">
    <location>
        <begin position="366"/>
        <end position="387"/>
    </location>
</feature>
<accession>A0A9K3GFT6</accession>
<dbReference type="OrthoDB" id="6022at2759"/>
<dbReference type="Proteomes" id="UP000265618">
    <property type="component" value="Unassembled WGS sequence"/>
</dbReference>
<feature type="compositionally biased region" description="Basic and acidic residues" evidence="1">
    <location>
        <begin position="294"/>
        <end position="328"/>
    </location>
</feature>
<reference evidence="2 3" key="1">
    <citation type="journal article" date="2018" name="PLoS ONE">
        <title>The draft genome of Kipferlia bialata reveals reductive genome evolution in fornicate parasites.</title>
        <authorList>
            <person name="Tanifuji G."/>
            <person name="Takabayashi S."/>
            <person name="Kume K."/>
            <person name="Takagi M."/>
            <person name="Nakayama T."/>
            <person name="Kamikawa R."/>
            <person name="Inagaki Y."/>
            <person name="Hashimoto T."/>
        </authorList>
    </citation>
    <scope>NUCLEOTIDE SEQUENCE [LARGE SCALE GENOMIC DNA]</scope>
    <source>
        <strain evidence="2">NY0173</strain>
    </source>
</reference>
<feature type="region of interest" description="Disordered" evidence="1">
    <location>
        <begin position="294"/>
        <end position="407"/>
    </location>
</feature>
<feature type="compositionally biased region" description="Basic and acidic residues" evidence="1">
    <location>
        <begin position="247"/>
        <end position="263"/>
    </location>
</feature>
<keyword evidence="3" id="KW-1185">Reference proteome</keyword>
<dbReference type="EMBL" id="BDIP01000291">
    <property type="protein sequence ID" value="GIQ81030.1"/>
    <property type="molecule type" value="Genomic_DNA"/>
</dbReference>
<proteinExistence type="predicted"/>
<feature type="compositionally biased region" description="Polar residues" evidence="1">
    <location>
        <begin position="225"/>
        <end position="238"/>
    </location>
</feature>
<comment type="caution">
    <text evidence="2">The sequence shown here is derived from an EMBL/GenBank/DDBJ whole genome shotgun (WGS) entry which is preliminary data.</text>
</comment>